<dbReference type="PROSITE" id="PS51729">
    <property type="entry name" value="GNAT_YJDJ"/>
    <property type="match status" value="1"/>
</dbReference>
<dbReference type="OrthoDB" id="9813275at2"/>
<dbReference type="Gene3D" id="3.40.630.30">
    <property type="match status" value="1"/>
</dbReference>
<dbReference type="SUPFAM" id="SSF55729">
    <property type="entry name" value="Acyl-CoA N-acyltransferases (Nat)"/>
    <property type="match status" value="1"/>
</dbReference>
<dbReference type="PANTHER" id="PTHR31435">
    <property type="entry name" value="PROTEIN NATD1"/>
    <property type="match status" value="1"/>
</dbReference>
<name>A0A921TEX7_9GAMM</name>
<proteinExistence type="predicted"/>
<comment type="caution">
    <text evidence="2">The sequence shown here is derived from an EMBL/GenBank/DDBJ whole genome shotgun (WGS) entry which is preliminary data.</text>
</comment>
<reference evidence="2" key="1">
    <citation type="submission" date="2017-10" db="EMBL/GenBank/DDBJ databases">
        <title>Whole genome sequencing of members of genus Pseudoxanthomonas.</title>
        <authorList>
            <person name="Kumar S."/>
            <person name="Bansal K."/>
            <person name="Kaur A."/>
            <person name="Patil P."/>
            <person name="Sharma S."/>
            <person name="Patil P.B."/>
        </authorList>
    </citation>
    <scope>NUCLEOTIDE SEQUENCE</scope>
    <source>
        <strain evidence="2">DSM 22914</strain>
    </source>
</reference>
<organism evidence="2 3">
    <name type="scientific">Pseudoxanthomonas taiwanensis</name>
    <dbReference type="NCBI Taxonomy" id="176598"/>
    <lineage>
        <taxon>Bacteria</taxon>
        <taxon>Pseudomonadati</taxon>
        <taxon>Pseudomonadota</taxon>
        <taxon>Gammaproteobacteria</taxon>
        <taxon>Lysobacterales</taxon>
        <taxon>Lysobacteraceae</taxon>
        <taxon>Pseudoxanthomonas</taxon>
    </lineage>
</organism>
<dbReference type="AlphaFoldDB" id="A0A921TEX7"/>
<accession>A0A921TEX7</accession>
<evidence type="ECO:0000313" key="3">
    <source>
        <dbReference type="Proteomes" id="UP000717981"/>
    </source>
</evidence>
<keyword evidence="3" id="KW-1185">Reference proteome</keyword>
<dbReference type="Pfam" id="PF14542">
    <property type="entry name" value="Acetyltransf_CG"/>
    <property type="match status" value="1"/>
</dbReference>
<evidence type="ECO:0000313" key="2">
    <source>
        <dbReference type="EMBL" id="KAF1690467.1"/>
    </source>
</evidence>
<dbReference type="EMBL" id="PDWK01000005">
    <property type="protein sequence ID" value="KAF1690467.1"/>
    <property type="molecule type" value="Genomic_DNA"/>
</dbReference>
<dbReference type="RefSeq" id="WP_162123383.1">
    <property type="nucleotide sequence ID" value="NZ_PDWK01000005.1"/>
</dbReference>
<dbReference type="InterPro" id="IPR031165">
    <property type="entry name" value="GNAT_YJDJ"/>
</dbReference>
<feature type="domain" description="N-acetyltransferase" evidence="1">
    <location>
        <begin position="7"/>
        <end position="92"/>
    </location>
</feature>
<protein>
    <submittedName>
        <fullName evidence="2">GNAT family N-acetyltransferase</fullName>
    </submittedName>
</protein>
<dbReference type="InterPro" id="IPR045057">
    <property type="entry name" value="Gcn5-rel_NAT"/>
</dbReference>
<gene>
    <name evidence="2" type="ORF">CR938_01870</name>
</gene>
<sequence>MTESPILHRAEAHCFETEAEGHLACLEYRLEAGVMRITHTHVPEAIGGRGIAGRLVRAAVDQARASGWKVVPACSYAAAWITRHPEYSDLVAG</sequence>
<dbReference type="Proteomes" id="UP000717981">
    <property type="component" value="Unassembled WGS sequence"/>
</dbReference>
<evidence type="ECO:0000259" key="1">
    <source>
        <dbReference type="PROSITE" id="PS51729"/>
    </source>
</evidence>
<dbReference type="PANTHER" id="PTHR31435:SF9">
    <property type="entry name" value="PROTEIN NATD1"/>
    <property type="match status" value="1"/>
</dbReference>
<dbReference type="CDD" id="cd04301">
    <property type="entry name" value="NAT_SF"/>
    <property type="match status" value="1"/>
</dbReference>
<dbReference type="InterPro" id="IPR016181">
    <property type="entry name" value="Acyl_CoA_acyltransferase"/>
</dbReference>